<evidence type="ECO:0000313" key="3">
    <source>
        <dbReference type="Proteomes" id="UP000266385"/>
    </source>
</evidence>
<keyword evidence="1" id="KW-0812">Transmembrane</keyword>
<keyword evidence="3" id="KW-1185">Reference proteome</keyword>
<feature type="transmembrane region" description="Helical" evidence="1">
    <location>
        <begin position="171"/>
        <end position="189"/>
    </location>
</feature>
<keyword evidence="1" id="KW-0472">Membrane</keyword>
<dbReference type="EMBL" id="QWFX01000012">
    <property type="protein sequence ID" value="RIJ29319.1"/>
    <property type="molecule type" value="Genomic_DNA"/>
</dbReference>
<protein>
    <submittedName>
        <fullName evidence="2">Uncharacterized protein</fullName>
    </submittedName>
</protein>
<reference evidence="2 3" key="1">
    <citation type="submission" date="2018-08" db="EMBL/GenBank/DDBJ databases">
        <title>Henriciella mobilis sp. nov., isolated from seawater.</title>
        <authorList>
            <person name="Cheng H."/>
            <person name="Wu Y.-H."/>
            <person name="Xu X.-W."/>
            <person name="Guo L.-L."/>
        </authorList>
    </citation>
    <scope>NUCLEOTIDE SEQUENCE [LARGE SCALE GENOMIC DNA]</scope>
    <source>
        <strain evidence="2 3">JN25</strain>
    </source>
</reference>
<feature type="transmembrane region" description="Helical" evidence="1">
    <location>
        <begin position="6"/>
        <end position="26"/>
    </location>
</feature>
<dbReference type="RefSeq" id="WP_119376340.1">
    <property type="nucleotide sequence ID" value="NZ_QWFX01000012.1"/>
</dbReference>
<feature type="transmembrane region" description="Helical" evidence="1">
    <location>
        <begin position="63"/>
        <end position="81"/>
    </location>
</feature>
<evidence type="ECO:0000256" key="1">
    <source>
        <dbReference type="SAM" id="Phobius"/>
    </source>
</evidence>
<feature type="transmembrane region" description="Helical" evidence="1">
    <location>
        <begin position="93"/>
        <end position="109"/>
    </location>
</feature>
<accession>A0A399RHV8</accession>
<gene>
    <name evidence="2" type="ORF">D1223_10265</name>
</gene>
<feature type="transmembrane region" description="Helical" evidence="1">
    <location>
        <begin position="38"/>
        <end position="57"/>
    </location>
</feature>
<comment type="caution">
    <text evidence="2">The sequence shown here is derived from an EMBL/GenBank/DDBJ whole genome shotgun (WGS) entry which is preliminary data.</text>
</comment>
<proteinExistence type="predicted"/>
<organism evidence="2 3">
    <name type="scientific">Henriciella mobilis</name>
    <dbReference type="NCBI Taxonomy" id="2305467"/>
    <lineage>
        <taxon>Bacteria</taxon>
        <taxon>Pseudomonadati</taxon>
        <taxon>Pseudomonadota</taxon>
        <taxon>Alphaproteobacteria</taxon>
        <taxon>Hyphomonadales</taxon>
        <taxon>Hyphomonadaceae</taxon>
        <taxon>Henriciella</taxon>
    </lineage>
</organism>
<dbReference type="AlphaFoldDB" id="A0A399RHV8"/>
<name>A0A399RHV8_9PROT</name>
<dbReference type="Proteomes" id="UP000266385">
    <property type="component" value="Unassembled WGS sequence"/>
</dbReference>
<sequence length="203" mass="21624">MSALLSNEVFSAIAMVLTFVAFYPYIRAILKGKTRPHVFSWFIWAAVTFTVATAQLAGGAGVGAWPIAVSGLITGGVALLALSKSADTSIHRADWIFLALAATALPLWWLTNDPLAAVLILTSVDLLGFGPSIRKAWTLPHEENALFFTLGAIRNGFVVLALEHYSWTTALFPAAVGLACIGFVAMILIRRSVLGPVVAGLTR</sequence>
<keyword evidence="1" id="KW-1133">Transmembrane helix</keyword>
<dbReference type="OrthoDB" id="2242787at2"/>
<evidence type="ECO:0000313" key="2">
    <source>
        <dbReference type="EMBL" id="RIJ29319.1"/>
    </source>
</evidence>